<dbReference type="InterPro" id="IPR019718">
    <property type="entry name" value="DUF2602"/>
</dbReference>
<evidence type="ECO:0000313" key="1">
    <source>
        <dbReference type="EMBL" id="OMD30774.1"/>
    </source>
</evidence>
<organism evidence="1 2">
    <name type="scientific">Paenibacillus odorifer</name>
    <dbReference type="NCBI Taxonomy" id="189426"/>
    <lineage>
        <taxon>Bacteria</taxon>
        <taxon>Bacillati</taxon>
        <taxon>Bacillota</taxon>
        <taxon>Bacilli</taxon>
        <taxon>Bacillales</taxon>
        <taxon>Paenibacillaceae</taxon>
        <taxon>Paenibacillus</taxon>
    </lineage>
</organism>
<evidence type="ECO:0000313" key="2">
    <source>
        <dbReference type="Proteomes" id="UP000187158"/>
    </source>
</evidence>
<comment type="caution">
    <text evidence="1">The sequence shown here is derived from an EMBL/GenBank/DDBJ whole genome shotgun (WGS) entry which is preliminary data.</text>
</comment>
<sequence length="72" mass="8484">MERNRVIQQMDKHLEVCKTCSLKLDKRWAHPSYNRLQSICKNECPTGKELQKIADDLDQIVKDKRKKKGMIA</sequence>
<dbReference type="RefSeq" id="WP_076219312.1">
    <property type="nucleotide sequence ID" value="NZ_MPVM01000002.1"/>
</dbReference>
<reference evidence="1 2" key="1">
    <citation type="submission" date="2016-11" db="EMBL/GenBank/DDBJ databases">
        <title>Paenibacillus species isolates.</title>
        <authorList>
            <person name="Beno S.M."/>
        </authorList>
    </citation>
    <scope>NUCLEOTIDE SEQUENCE [LARGE SCALE GENOMIC DNA]</scope>
    <source>
        <strain evidence="1 2">FSL H7-0433</strain>
    </source>
</reference>
<proteinExistence type="predicted"/>
<gene>
    <name evidence="1" type="ORF">BSO21_17860</name>
</gene>
<name>A0ABX3GL38_9BACL</name>
<keyword evidence="2" id="KW-1185">Reference proteome</keyword>
<dbReference type="Pfam" id="PF10782">
    <property type="entry name" value="zf-C2HCIx2C"/>
    <property type="match status" value="1"/>
</dbReference>
<dbReference type="EMBL" id="MPVP01000115">
    <property type="protein sequence ID" value="OMD30774.1"/>
    <property type="molecule type" value="Genomic_DNA"/>
</dbReference>
<dbReference type="Proteomes" id="UP000187158">
    <property type="component" value="Unassembled WGS sequence"/>
</dbReference>
<evidence type="ECO:0008006" key="3">
    <source>
        <dbReference type="Google" id="ProtNLM"/>
    </source>
</evidence>
<accession>A0ABX3GL38</accession>
<protein>
    <recommendedName>
        <fullName evidence="3">Zinc-finger domain-containing protein</fullName>
    </recommendedName>
</protein>